<organism evidence="2">
    <name type="scientific">Noctiluca scintillans</name>
    <name type="common">Sea sparkle</name>
    <name type="synonym">Red tide dinoflagellate</name>
    <dbReference type="NCBI Taxonomy" id="2966"/>
    <lineage>
        <taxon>Eukaryota</taxon>
        <taxon>Sar</taxon>
        <taxon>Alveolata</taxon>
        <taxon>Dinophyceae</taxon>
        <taxon>Noctilucales</taxon>
        <taxon>Noctilucaceae</taxon>
        <taxon>Noctiluca</taxon>
    </lineage>
</organism>
<sequence>MQIGETQAFCEAVSRELYLLDSGIAGEKYVVQARVALEQAASLYKLSKLSPDKVGTLEAGETLVEALALRREAHRAKDVARAEHWALQDESSALVDQLRELSERHCRATAARDDDAKQSTVDECSLLATFKDLSAEVDALRREVAVKQWKVIAADKRGHVLGHRLTRLRRLHDDALAENEIAQEILRLQESTAAYMKQAADHCDELDSELEAGERRCSARMQALCREWNEQQSNYQARMDSLEARLTELQRDYDERWRGNELDTRQKLDERGRVEEEAQTRDQAYVANIRAEEDNTDRFTSEELERQRRLLEDGQQSAVRCMELALVEKKQLLNTRREKEERQCKAAREKVVEKTLKLRQKAEVYRKHIDRVRDNYVAPRPDLVVGLPSPNKVGQVVLRPLYGC</sequence>
<evidence type="ECO:0000256" key="1">
    <source>
        <dbReference type="SAM" id="Coils"/>
    </source>
</evidence>
<dbReference type="AlphaFoldDB" id="A0A7S1FFC1"/>
<evidence type="ECO:0000313" key="2">
    <source>
        <dbReference type="EMBL" id="CAD8864231.1"/>
    </source>
</evidence>
<dbReference type="EMBL" id="HBFQ01054266">
    <property type="protein sequence ID" value="CAD8864231.1"/>
    <property type="molecule type" value="Transcribed_RNA"/>
</dbReference>
<proteinExistence type="predicted"/>
<accession>A0A7S1FFC1</accession>
<feature type="coiled-coil region" evidence="1">
    <location>
        <begin position="196"/>
        <end position="252"/>
    </location>
</feature>
<keyword evidence="1" id="KW-0175">Coiled coil</keyword>
<name>A0A7S1FFC1_NOCSC</name>
<feature type="coiled-coil region" evidence="1">
    <location>
        <begin position="322"/>
        <end position="357"/>
    </location>
</feature>
<protein>
    <submittedName>
        <fullName evidence="2">Uncharacterized protein</fullName>
    </submittedName>
</protein>
<gene>
    <name evidence="2" type="ORF">NSCI0253_LOCUS38586</name>
</gene>
<reference evidence="2" key="1">
    <citation type="submission" date="2021-01" db="EMBL/GenBank/DDBJ databases">
        <authorList>
            <person name="Corre E."/>
            <person name="Pelletier E."/>
            <person name="Niang G."/>
            <person name="Scheremetjew M."/>
            <person name="Finn R."/>
            <person name="Kale V."/>
            <person name="Holt S."/>
            <person name="Cochrane G."/>
            <person name="Meng A."/>
            <person name="Brown T."/>
            <person name="Cohen L."/>
        </authorList>
    </citation>
    <scope>NUCLEOTIDE SEQUENCE</scope>
</reference>